<reference evidence="2" key="1">
    <citation type="submission" date="2020-04" db="EMBL/GenBank/DDBJ databases">
        <authorList>
            <person name="Alioto T."/>
            <person name="Alioto T."/>
            <person name="Gomez Garrido J."/>
        </authorList>
    </citation>
    <scope>NUCLEOTIDE SEQUENCE</scope>
    <source>
        <strain evidence="2">A484AB</strain>
    </source>
</reference>
<keyword evidence="3" id="KW-1185">Reference proteome</keyword>
<accession>A0A7D9JFL1</accession>
<sequence>GIKEPRSKKRKLEPGQQKVIGGQKESRGKRRKLERDFSKLSLNKANQKRARIDRKRKKRKDRISQTPEPSEDMPDCSGWDTDIIVSSDSDNTADDFNPPFPPLTRQNAMAFGDPLYKAITENPQ</sequence>
<feature type="compositionally biased region" description="Basic residues" evidence="1">
    <location>
        <begin position="1"/>
        <end position="11"/>
    </location>
</feature>
<feature type="non-terminal residue" evidence="2">
    <location>
        <position position="1"/>
    </location>
</feature>
<gene>
    <name evidence="2" type="ORF">PACLA_8A004548</name>
</gene>
<dbReference type="Proteomes" id="UP001152795">
    <property type="component" value="Unassembled WGS sequence"/>
</dbReference>
<comment type="caution">
    <text evidence="2">The sequence shown here is derived from an EMBL/GenBank/DDBJ whole genome shotgun (WGS) entry which is preliminary data.</text>
</comment>
<name>A0A7D9JFL1_PARCT</name>
<proteinExistence type="predicted"/>
<dbReference type="EMBL" id="CACRXK020015704">
    <property type="protein sequence ID" value="CAB4028766.1"/>
    <property type="molecule type" value="Genomic_DNA"/>
</dbReference>
<feature type="compositionally biased region" description="Basic residues" evidence="1">
    <location>
        <begin position="46"/>
        <end position="61"/>
    </location>
</feature>
<protein>
    <submittedName>
        <fullName evidence="2">Uncharacterized protein</fullName>
    </submittedName>
</protein>
<organism evidence="2 3">
    <name type="scientific">Paramuricea clavata</name>
    <name type="common">Red gorgonian</name>
    <name type="synonym">Violescent sea-whip</name>
    <dbReference type="NCBI Taxonomy" id="317549"/>
    <lineage>
        <taxon>Eukaryota</taxon>
        <taxon>Metazoa</taxon>
        <taxon>Cnidaria</taxon>
        <taxon>Anthozoa</taxon>
        <taxon>Octocorallia</taxon>
        <taxon>Malacalcyonacea</taxon>
        <taxon>Plexauridae</taxon>
        <taxon>Paramuricea</taxon>
    </lineage>
</organism>
<evidence type="ECO:0000313" key="2">
    <source>
        <dbReference type="EMBL" id="CAB4028766.1"/>
    </source>
</evidence>
<feature type="region of interest" description="Disordered" evidence="1">
    <location>
        <begin position="1"/>
        <end position="107"/>
    </location>
</feature>
<evidence type="ECO:0000256" key="1">
    <source>
        <dbReference type="SAM" id="MobiDB-lite"/>
    </source>
</evidence>
<dbReference type="AlphaFoldDB" id="A0A7D9JFL1"/>
<evidence type="ECO:0000313" key="3">
    <source>
        <dbReference type="Proteomes" id="UP001152795"/>
    </source>
</evidence>